<dbReference type="Proteomes" id="UP000177870">
    <property type="component" value="Chromosome"/>
</dbReference>
<name>A0A1D8TWX6_9CYAN</name>
<evidence type="ECO:0000313" key="1">
    <source>
        <dbReference type="EMBL" id="AOX02053.1"/>
    </source>
</evidence>
<dbReference type="RefSeq" id="WP_070394480.1">
    <property type="nucleotide sequence ID" value="NZ_CP017599.1"/>
</dbReference>
<reference evidence="2" key="1">
    <citation type="submission" date="2016-10" db="EMBL/GenBank/DDBJ databases">
        <title>Comparative genomics uncovers the prolific and rare metabolic potential of the cyanobacterial genus Moorea.</title>
        <authorList>
            <person name="Leao T."/>
            <person name="Castelao G."/>
            <person name="Korobeynikov A."/>
            <person name="Monroe E.A."/>
            <person name="Podell S."/>
            <person name="Glukhov E."/>
            <person name="Allen E."/>
            <person name="Gerwick W.H."/>
            <person name="Gerwick L."/>
        </authorList>
    </citation>
    <scope>NUCLEOTIDE SEQUENCE [LARGE SCALE GENOMIC DNA]</scope>
    <source>
        <strain evidence="2">PAL-8-15-08-1</strain>
    </source>
</reference>
<sequence>MLLAVSGQRSAVSGQRSAISGQPSAVSFVAQALALAKRPRGARLATLCERGWEVAHQLNSDS</sequence>
<protein>
    <submittedName>
        <fullName evidence="1">Uncharacterized protein</fullName>
    </submittedName>
</protein>
<dbReference type="STRING" id="1458985.BJP34_23790"/>
<evidence type="ECO:0000313" key="2">
    <source>
        <dbReference type="Proteomes" id="UP000177870"/>
    </source>
</evidence>
<organism evidence="1 2">
    <name type="scientific">Moorena producens PAL-8-15-08-1</name>
    <dbReference type="NCBI Taxonomy" id="1458985"/>
    <lineage>
        <taxon>Bacteria</taxon>
        <taxon>Bacillati</taxon>
        <taxon>Cyanobacteriota</taxon>
        <taxon>Cyanophyceae</taxon>
        <taxon>Coleofasciculales</taxon>
        <taxon>Coleofasciculaceae</taxon>
        <taxon>Moorena</taxon>
    </lineage>
</organism>
<accession>A0A1D8TWX6</accession>
<proteinExistence type="predicted"/>
<dbReference type="EMBL" id="CP017599">
    <property type="protein sequence ID" value="AOX02053.1"/>
    <property type="molecule type" value="Genomic_DNA"/>
</dbReference>
<gene>
    <name evidence="1" type="ORF">BJP34_23790</name>
</gene>
<dbReference type="AlphaFoldDB" id="A0A1D8TWX6"/>
<dbReference type="KEGG" id="mpro:BJP34_23790"/>